<accession>A0AAF0EU19</accession>
<proteinExistence type="predicted"/>
<evidence type="ECO:0000313" key="2">
    <source>
        <dbReference type="EMBL" id="WFD28442.1"/>
    </source>
</evidence>
<name>A0AAF0EU19_9BASI</name>
<sequence>MDRPDALASSEAILSPPPPFPGSWDRPAKPIRGAWSIQSPVCDSTSTHRQPSLADSDRDIYSEALSPWLHATPEYRGSTLPAWQDASTDTETVVDEDAAEFSPVDPPPVTTDATEEGPGYRYTSIIDSIIPEESFELSHSVSSPASPQANMSPDLVGLGMSGNIAGFAARQAYHQELRETLPAAPAPMAPSTSLPYRMPPIEGLRIHKQETQPQRVSSGASSEDEAPRAARAISGASFVFSPATAMAENTWQSMPPPPPILRPRLPSLTEQDTIVTGVPTSTSAVRLPDTHTYTPPLQTIHIVRGSPPPWATPSPRAEMLELGGEKTAPAPATTEPAVPETNEHVDTSTTSVQESSNVYVVEPADATLVGSADTKLSSSDPLKDGWSAPNSDVETSALGLHIPEPLPTPFTSPESWRPAPTPQSAEWNDVAQAPPAPPTTDVWSELQEPAPAVADTETDVGLASRAHVVDASYAATPRAVSYGTDMRTESYVSPIDQPPTEAAFATSPAQAVPPPVEAVPPPVETVPPPTSAPPRAAPALVPSSTYTQGLRPPLDYSVPFPLLTRRARHASARVERRLSSMDRPREPAPQEDTRGRASLDERRLPSQHDRVEKTLRTVVEPPRTQSSCPIAPPPPPTPPPKSWLLPTTTAVPRASAPPYARDYGVVLPPLPPQYGAPVQSKEGRHVWLDVDADTSHLSMLGAVDEEHDSFHFESYFAHSLQRIRTELMQLGIEAPPRRSAARAAAQEAARVAARAGVHRTHAAPPINLTHNAPPVSVDNVGSPLMSLDEFTYVMDEHGVALSTPHLGVQSPSVGTGSAWPSLPPLDTNLPEEHELMGDAPPISWVFHDEGRSAFAEEPMPTDHRLPLEFVTKPNSVLSRGRPVKKTEQESVFYCGGPDVRRRRVAQPPTRSVPLWNFEEGDEEPSPAPSPQLLHDTAAPQTQPKAATPPPPAEPSAPETKGTSWWRRKMPSPTKASSVETPPTSETRTSTSTNATMKYGRRTAPPGFEPSQPGKYFLAGTVSLPTLNIARTPEQRARHETGLAETEPSLIQSLLAAPSSSTVRKGAADRTSTRV</sequence>
<dbReference type="Proteomes" id="UP001213623">
    <property type="component" value="Chromosome 6"/>
</dbReference>
<feature type="region of interest" description="Disordered" evidence="1">
    <location>
        <begin position="620"/>
        <end position="639"/>
    </location>
</feature>
<feature type="compositionally biased region" description="Pro residues" evidence="1">
    <location>
        <begin position="511"/>
        <end position="536"/>
    </location>
</feature>
<feature type="region of interest" description="Disordered" evidence="1">
    <location>
        <begin position="1030"/>
        <end position="1074"/>
    </location>
</feature>
<feature type="region of interest" description="Disordered" evidence="1">
    <location>
        <begin position="371"/>
        <end position="458"/>
    </location>
</feature>
<gene>
    <name evidence="2" type="ORF">MNAN1_003453</name>
</gene>
<evidence type="ECO:0000313" key="3">
    <source>
        <dbReference type="Proteomes" id="UP001213623"/>
    </source>
</evidence>
<evidence type="ECO:0000256" key="1">
    <source>
        <dbReference type="SAM" id="MobiDB-lite"/>
    </source>
</evidence>
<feature type="region of interest" description="Disordered" evidence="1">
    <location>
        <begin position="571"/>
        <end position="609"/>
    </location>
</feature>
<feature type="compositionally biased region" description="Basic and acidic residues" evidence="1">
    <location>
        <begin position="1065"/>
        <end position="1074"/>
    </location>
</feature>
<feature type="compositionally biased region" description="Polar residues" evidence="1">
    <location>
        <begin position="36"/>
        <end position="50"/>
    </location>
</feature>
<feature type="region of interest" description="Disordered" evidence="1">
    <location>
        <begin position="79"/>
        <end position="120"/>
    </location>
</feature>
<dbReference type="AlphaFoldDB" id="A0AAF0EU19"/>
<feature type="compositionally biased region" description="Basic and acidic residues" evidence="1">
    <location>
        <begin position="572"/>
        <end position="609"/>
    </location>
</feature>
<organism evidence="2 3">
    <name type="scientific">Malassezia nana</name>
    <dbReference type="NCBI Taxonomy" id="180528"/>
    <lineage>
        <taxon>Eukaryota</taxon>
        <taxon>Fungi</taxon>
        <taxon>Dikarya</taxon>
        <taxon>Basidiomycota</taxon>
        <taxon>Ustilaginomycotina</taxon>
        <taxon>Malasseziomycetes</taxon>
        <taxon>Malasseziales</taxon>
        <taxon>Malasseziaceae</taxon>
        <taxon>Malassezia</taxon>
    </lineage>
</organism>
<feature type="compositionally biased region" description="Basic and acidic residues" evidence="1">
    <location>
        <begin position="1032"/>
        <end position="1041"/>
    </location>
</feature>
<reference evidence="2" key="1">
    <citation type="submission" date="2023-03" db="EMBL/GenBank/DDBJ databases">
        <title>Mating type loci evolution in Malassezia.</title>
        <authorList>
            <person name="Coelho M.A."/>
        </authorList>
    </citation>
    <scope>NUCLEOTIDE SEQUENCE</scope>
    <source>
        <strain evidence="2">CBS 9557</strain>
    </source>
</reference>
<dbReference type="EMBL" id="CP119897">
    <property type="protein sequence ID" value="WFD28442.1"/>
    <property type="molecule type" value="Genomic_DNA"/>
</dbReference>
<feature type="region of interest" description="Disordered" evidence="1">
    <location>
        <begin position="901"/>
        <end position="1015"/>
    </location>
</feature>
<feature type="region of interest" description="Disordered" evidence="1">
    <location>
        <begin position="1"/>
        <end position="55"/>
    </location>
</feature>
<feature type="compositionally biased region" description="Polar residues" evidence="1">
    <location>
        <begin position="347"/>
        <end position="358"/>
    </location>
</feature>
<feature type="compositionally biased region" description="Low complexity" evidence="1">
    <location>
        <begin position="327"/>
        <end position="340"/>
    </location>
</feature>
<feature type="region of interest" description="Disordered" evidence="1">
    <location>
        <begin position="327"/>
        <end position="358"/>
    </location>
</feature>
<feature type="compositionally biased region" description="Pro residues" evidence="1">
    <location>
        <begin position="630"/>
        <end position="639"/>
    </location>
</feature>
<feature type="region of interest" description="Disordered" evidence="1">
    <location>
        <begin position="491"/>
        <end position="548"/>
    </location>
</feature>
<protein>
    <submittedName>
        <fullName evidence="2">Uncharacterized protein</fullName>
    </submittedName>
</protein>
<feature type="compositionally biased region" description="Low complexity" evidence="1">
    <location>
        <begin position="936"/>
        <end position="945"/>
    </location>
</feature>
<keyword evidence="3" id="KW-1185">Reference proteome</keyword>
<feature type="compositionally biased region" description="Low complexity" evidence="1">
    <location>
        <begin position="976"/>
        <end position="992"/>
    </location>
</feature>